<organism evidence="5 6">
    <name type="scientific">Chryseolinea soli</name>
    <dbReference type="NCBI Taxonomy" id="2321403"/>
    <lineage>
        <taxon>Bacteria</taxon>
        <taxon>Pseudomonadati</taxon>
        <taxon>Bacteroidota</taxon>
        <taxon>Cytophagia</taxon>
        <taxon>Cytophagales</taxon>
        <taxon>Fulvivirgaceae</taxon>
        <taxon>Chryseolinea</taxon>
    </lineage>
</organism>
<keyword evidence="1" id="KW-0805">Transcription regulation</keyword>
<evidence type="ECO:0000256" key="1">
    <source>
        <dbReference type="ARBA" id="ARBA00023015"/>
    </source>
</evidence>
<dbReference type="GO" id="GO:0003677">
    <property type="term" value="F:DNA binding"/>
    <property type="evidence" value="ECO:0007669"/>
    <property type="project" value="UniProtKB-KW"/>
</dbReference>
<dbReference type="InterPro" id="IPR036390">
    <property type="entry name" value="WH_DNA-bd_sf"/>
</dbReference>
<dbReference type="Gene3D" id="1.10.10.10">
    <property type="entry name" value="Winged helix-like DNA-binding domain superfamily/Winged helix DNA-binding domain"/>
    <property type="match status" value="1"/>
</dbReference>
<sequence length="154" mass="17738">MVLHKHSDYFTGNTKRSAMTKQEVTKRLPLSQSKSVYENEQCSVIAALKLFATKWKPCIICFLAEHPLRYNALYRAIPNISRKMLSLHLDEMERDGLLTRVLFDSKLQRVEYRLSPKGLSLLPLMEQLQDWGLENVPGSLSIREMLDATRTGDL</sequence>
<evidence type="ECO:0000256" key="3">
    <source>
        <dbReference type="ARBA" id="ARBA00023163"/>
    </source>
</evidence>
<dbReference type="KEGG" id="chk:D4L85_00840"/>
<dbReference type="Pfam" id="PF01638">
    <property type="entry name" value="HxlR"/>
    <property type="match status" value="1"/>
</dbReference>
<proteinExistence type="predicted"/>
<dbReference type="Proteomes" id="UP000266183">
    <property type="component" value="Chromosome"/>
</dbReference>
<evidence type="ECO:0000259" key="4">
    <source>
        <dbReference type="PROSITE" id="PS51118"/>
    </source>
</evidence>
<keyword evidence="3" id="KW-0804">Transcription</keyword>
<dbReference type="PANTHER" id="PTHR33204">
    <property type="entry name" value="TRANSCRIPTIONAL REGULATOR, MARR FAMILY"/>
    <property type="match status" value="1"/>
</dbReference>
<dbReference type="AlphaFoldDB" id="A0A385SFW4"/>
<dbReference type="InterPro" id="IPR002577">
    <property type="entry name" value="HTH_HxlR"/>
</dbReference>
<keyword evidence="2" id="KW-0238">DNA-binding</keyword>
<name>A0A385SFW4_9BACT</name>
<evidence type="ECO:0000313" key="5">
    <source>
        <dbReference type="EMBL" id="AYB29217.1"/>
    </source>
</evidence>
<accession>A0A385SFW4</accession>
<gene>
    <name evidence="5" type="ORF">D4L85_00840</name>
</gene>
<dbReference type="SUPFAM" id="SSF46785">
    <property type="entry name" value="Winged helix' DNA-binding domain"/>
    <property type="match status" value="1"/>
</dbReference>
<evidence type="ECO:0000313" key="6">
    <source>
        <dbReference type="Proteomes" id="UP000266183"/>
    </source>
</evidence>
<feature type="domain" description="HTH hxlR-type" evidence="4">
    <location>
        <begin position="42"/>
        <end position="140"/>
    </location>
</feature>
<keyword evidence="6" id="KW-1185">Reference proteome</keyword>
<dbReference type="EMBL" id="CP032382">
    <property type="protein sequence ID" value="AYB29217.1"/>
    <property type="molecule type" value="Genomic_DNA"/>
</dbReference>
<dbReference type="PROSITE" id="PS51118">
    <property type="entry name" value="HTH_HXLR"/>
    <property type="match status" value="1"/>
</dbReference>
<reference evidence="6" key="1">
    <citation type="submission" date="2018-09" db="EMBL/GenBank/DDBJ databases">
        <title>Chryseolinea sp. KIS68-18 isolated from soil.</title>
        <authorList>
            <person name="Weon H.-Y."/>
            <person name="Kwon S.-W."/>
            <person name="Lee S.A."/>
        </authorList>
    </citation>
    <scope>NUCLEOTIDE SEQUENCE [LARGE SCALE GENOMIC DNA]</scope>
    <source>
        <strain evidence="6">KIS68-18</strain>
    </source>
</reference>
<dbReference type="InterPro" id="IPR036388">
    <property type="entry name" value="WH-like_DNA-bd_sf"/>
</dbReference>
<protein>
    <submittedName>
        <fullName evidence="5">Transcriptional regulator</fullName>
    </submittedName>
</protein>
<evidence type="ECO:0000256" key="2">
    <source>
        <dbReference type="ARBA" id="ARBA00023125"/>
    </source>
</evidence>